<dbReference type="EMBL" id="CDMZ01000441">
    <property type="protein sequence ID" value="CEM14366.1"/>
    <property type="molecule type" value="Genomic_DNA"/>
</dbReference>
<keyword evidence="4" id="KW-0175">Coiled coil</keyword>
<feature type="compositionally biased region" description="Basic and acidic residues" evidence="5">
    <location>
        <begin position="26"/>
        <end position="35"/>
    </location>
</feature>
<feature type="compositionally biased region" description="Basic and acidic residues" evidence="5">
    <location>
        <begin position="1278"/>
        <end position="1288"/>
    </location>
</feature>
<keyword evidence="2" id="KW-0106">Calcium</keyword>
<feature type="region of interest" description="Disordered" evidence="5">
    <location>
        <begin position="1277"/>
        <end position="1297"/>
    </location>
</feature>
<dbReference type="PROSITE" id="PS50004">
    <property type="entry name" value="C2"/>
    <property type="match status" value="2"/>
</dbReference>
<name>A0A0G4FKF7_9ALVE</name>
<dbReference type="PANTHER" id="PTHR45911">
    <property type="entry name" value="C2 DOMAIN-CONTAINING PROTEIN"/>
    <property type="match status" value="1"/>
</dbReference>
<dbReference type="CDD" id="cd00030">
    <property type="entry name" value="C2"/>
    <property type="match status" value="3"/>
</dbReference>
<protein>
    <recommendedName>
        <fullName evidence="6">C2 domain-containing protein</fullName>
    </recommendedName>
</protein>
<dbReference type="InterPro" id="IPR002110">
    <property type="entry name" value="Ankyrin_rpt"/>
</dbReference>
<evidence type="ECO:0000256" key="3">
    <source>
        <dbReference type="PROSITE-ProRule" id="PRU00023"/>
    </source>
</evidence>
<feature type="region of interest" description="Disordered" evidence="5">
    <location>
        <begin position="718"/>
        <end position="812"/>
    </location>
</feature>
<evidence type="ECO:0000256" key="2">
    <source>
        <dbReference type="ARBA" id="ARBA00022837"/>
    </source>
</evidence>
<feature type="region of interest" description="Disordered" evidence="5">
    <location>
        <begin position="1786"/>
        <end position="1826"/>
    </location>
</feature>
<reference evidence="7" key="1">
    <citation type="submission" date="2014-11" db="EMBL/GenBank/DDBJ databases">
        <authorList>
            <person name="Otto D Thomas"/>
            <person name="Naeem Raeece"/>
        </authorList>
    </citation>
    <scope>NUCLEOTIDE SEQUENCE</scope>
</reference>
<dbReference type="Pfam" id="PF00168">
    <property type="entry name" value="C2"/>
    <property type="match status" value="3"/>
</dbReference>
<organism evidence="7">
    <name type="scientific">Chromera velia CCMP2878</name>
    <dbReference type="NCBI Taxonomy" id="1169474"/>
    <lineage>
        <taxon>Eukaryota</taxon>
        <taxon>Sar</taxon>
        <taxon>Alveolata</taxon>
        <taxon>Colpodellida</taxon>
        <taxon>Chromeraceae</taxon>
        <taxon>Chromera</taxon>
    </lineage>
</organism>
<dbReference type="Gene3D" id="1.25.40.20">
    <property type="entry name" value="Ankyrin repeat-containing domain"/>
    <property type="match status" value="2"/>
</dbReference>
<feature type="region of interest" description="Disordered" evidence="5">
    <location>
        <begin position="963"/>
        <end position="997"/>
    </location>
</feature>
<sequence>MQISRRLQHSRYGRRPSLYSQSPEATHGHPWEHPRLSLTLPQQHQQPSPVPPPRPSSPGLEKMVRSEAQGPPSRTTASSAAGVPSLTAAAAVLVPSGLLAKKLKRRDLKGEPVGPLGESVEEVEADWKRKGALFHRHVCENDYASVRAALQSEDADVLLALTDTRKKTALHLAAKEGHDTLAQMCLEAGADPNSRDMLGRTPLHLLGRTPVHLAACSPRPGTLLPMLLRVRPTAVNQADKHHRSPVFFAVKNEYGGREEAIRALCERGADPNFRDASLVDRRTPLQVARDPATEETIRRSCQEFRMGGGMRAHVQALPRPEEEEEGPAQAPSGSRLVPEQQGGRQRQNRGGGIEGALQKKPTLQEGGKSKRGEEQQRGPIEAAAVKGAKGVGVERKRMEAALSVPTAAATVSDVAVPSTVTPGRSLGFEFDRYRERFVSLMRRVQEGGLQDLQHLKQPYLFTASWMENVRTHKDLFRLLDGLSAAEVAIRVFNVTSPPHQQAERLKEAARRLAESVDAETAAAMRDETETLKRALDIERKSAVESQLKAAHAEASQKIAEAAMRERDTVAAGLQTENAALRASTTQLAEADAAITFLKLRTKELQEQLDESRAAVGAAEGEAAAARSVCVRACLLHPVSLFVCLSALLWVFRERQLMAAKTEIVAEDAAEKVADEEKIRKLEEVERKLRVGRRSDLQRQLEERDHEVHKLRKELETAKRERIDDDEKMTRMEKEARKQMEEARNKMQQAQKEREAMEREIREKLQTERDKMARDLAGQRAEDEKRRRAEDERRRQEDAEREKKNAEKAAAVTADSTPTVSAADCYIGNLTIQAITAFGFAPPGAADASRMRPKLNIAIPKENAKPEWKHFRVGHNTAQPQWLQSGTWGVSYTAEGPPEGMYIEATITDENDHNNQLASAKIPFPKNKRDAEMQSCFVDQKLRHVKSLHPQGVLIVDVDWQPFQRKPSSQDEGTEGDEAEKKKKEKKGGWFSGLFGGDKGSKEAEQLLSLIESSQNRERGEFDAEAERMIRGPLGILLVKCVSASELKDEDSNFFRSSGDVSDPFCIVDVPQHQGADPPNVPWKTSTKNDCLSPVWNEEKSFSILWPGEIPTDPLQVVIRDDDGIMSSGEFLGQTEIDLAPLFSSDNELLRKALSMQKDKGFSGGAKSSGPNNWGVVEWNVERHLEKQTKKGKEKKQETDPKKIGKRGSLSLKLHWIPFLCADVTRDPLVIPEAPLNANAYRGTLRIKRLSAIDLRTADWNIMGGSSDPFVTVEIQETNDPRSKKRENTAVRQKTKNPSWDETLEFSVNYPEKPGKEQTLIHVTIFDQDKIVGIQTGKDFLGFVGLPAPELNSSTLYTLPLRKAPGEGEVKPSAVTASAAVAAGEGEAEMTEGSLTLQVIMVDAHTDIDKFERDTTHVVKEYSATKNAQFPYRGSLNVSILSARDLPVDGSAFVEVIVPTGDKVPHSFKTPVASRSKCPVWNHEEEVQVNLPDHPTAIAKALSEMTEADKKLHMKKQGGVGATVQFHVNLQGNFFGSTTKSVLEVPLPGSKGLWKFSDFPLKQPGAHDAPAGAITAELRWIPEIDSDKKELKAEVVQGPLKKRLQGWLTVKVAGATGLPNTDVSVLDQAYQWGANLFRRKDDKKEQATDAQAEVIVQLNESGTTKAGPQGDARLVRVNVYDQDVTLQDIGYAEFVMPTSSSAGTSVTGRLQRGPKTTIKNVEGSVTVEMGFEPFLTSSLPASKLEEIGAKSLGTVKQGEGVSRIPDSKEEREAFKKSMGASGELFLGLAPLPGRGDKGKAGVKLSTEEGKGQERAGGAAEHKAGDTIVEDFWGMGPLKKS</sequence>
<feature type="region of interest" description="Disordered" evidence="5">
    <location>
        <begin position="1"/>
        <end position="81"/>
    </location>
</feature>
<dbReference type="Pfam" id="PF13857">
    <property type="entry name" value="Ank_5"/>
    <property type="match status" value="1"/>
</dbReference>
<evidence type="ECO:0000259" key="6">
    <source>
        <dbReference type="PROSITE" id="PS50004"/>
    </source>
</evidence>
<evidence type="ECO:0000256" key="4">
    <source>
        <dbReference type="SAM" id="Coils"/>
    </source>
</evidence>
<dbReference type="GO" id="GO:0046872">
    <property type="term" value="F:metal ion binding"/>
    <property type="evidence" value="ECO:0007669"/>
    <property type="project" value="UniProtKB-KW"/>
</dbReference>
<dbReference type="SUPFAM" id="SSF48403">
    <property type="entry name" value="Ankyrin repeat"/>
    <property type="match status" value="1"/>
</dbReference>
<dbReference type="InterPro" id="IPR036770">
    <property type="entry name" value="Ankyrin_rpt-contain_sf"/>
</dbReference>
<feature type="compositionally biased region" description="Basic and acidic residues" evidence="5">
    <location>
        <begin position="1793"/>
        <end position="1823"/>
    </location>
</feature>
<dbReference type="SMART" id="SM00248">
    <property type="entry name" value="ANK"/>
    <property type="match status" value="3"/>
</dbReference>
<feature type="domain" description="C2" evidence="6">
    <location>
        <begin position="1015"/>
        <end position="1153"/>
    </location>
</feature>
<dbReference type="VEuPathDB" id="CryptoDB:Cvel_405"/>
<evidence type="ECO:0000256" key="1">
    <source>
        <dbReference type="ARBA" id="ARBA00022723"/>
    </source>
</evidence>
<dbReference type="PROSITE" id="PS50297">
    <property type="entry name" value="ANK_REP_REGION"/>
    <property type="match status" value="1"/>
</dbReference>
<dbReference type="InterPro" id="IPR035892">
    <property type="entry name" value="C2_domain_sf"/>
</dbReference>
<feature type="compositionally biased region" description="Basic and acidic residues" evidence="5">
    <location>
        <begin position="779"/>
        <end position="806"/>
    </location>
</feature>
<keyword evidence="1" id="KW-0479">Metal-binding</keyword>
<proteinExistence type="predicted"/>
<dbReference type="Gene3D" id="2.60.40.150">
    <property type="entry name" value="C2 domain"/>
    <property type="match status" value="3"/>
</dbReference>
<dbReference type="SUPFAM" id="SSF49562">
    <property type="entry name" value="C2 domain (Calcium/lipid-binding domain, CaLB)"/>
    <property type="match status" value="3"/>
</dbReference>
<feature type="repeat" description="ANK" evidence="3">
    <location>
        <begin position="165"/>
        <end position="197"/>
    </location>
</feature>
<dbReference type="CDD" id="cd06503">
    <property type="entry name" value="ATP-synt_Fo_b"/>
    <property type="match status" value="1"/>
</dbReference>
<feature type="compositionally biased region" description="Basic residues" evidence="5">
    <location>
        <begin position="1"/>
        <end position="14"/>
    </location>
</feature>
<dbReference type="InterPro" id="IPR000008">
    <property type="entry name" value="C2_dom"/>
</dbReference>
<keyword evidence="3" id="KW-0040">ANK repeat</keyword>
<feature type="coiled-coil region" evidence="4">
    <location>
        <begin position="587"/>
        <end position="621"/>
    </location>
</feature>
<dbReference type="PROSITE" id="PS50088">
    <property type="entry name" value="ANK_REPEAT"/>
    <property type="match status" value="1"/>
</dbReference>
<evidence type="ECO:0000313" key="7">
    <source>
        <dbReference type="EMBL" id="CEM14366.1"/>
    </source>
</evidence>
<feature type="region of interest" description="Disordered" evidence="5">
    <location>
        <begin position="302"/>
        <end position="380"/>
    </location>
</feature>
<dbReference type="SMART" id="SM00239">
    <property type="entry name" value="C2"/>
    <property type="match status" value="3"/>
</dbReference>
<feature type="compositionally biased region" description="Basic and acidic residues" evidence="5">
    <location>
        <begin position="718"/>
        <end position="773"/>
    </location>
</feature>
<feature type="compositionally biased region" description="Basic and acidic residues" evidence="5">
    <location>
        <begin position="367"/>
        <end position="376"/>
    </location>
</feature>
<gene>
    <name evidence="7" type="ORF">Cvel_405</name>
</gene>
<feature type="domain" description="C2" evidence="6">
    <location>
        <begin position="1223"/>
        <end position="1360"/>
    </location>
</feature>
<accession>A0A0G4FKF7</accession>
<evidence type="ECO:0000256" key="5">
    <source>
        <dbReference type="SAM" id="MobiDB-lite"/>
    </source>
</evidence>